<evidence type="ECO:0000256" key="1">
    <source>
        <dbReference type="SAM" id="MobiDB-lite"/>
    </source>
</evidence>
<gene>
    <name evidence="2" type="ORF">AAFF_G00154120</name>
</gene>
<name>A0AAD7SZS9_9TELE</name>
<organism evidence="2 3">
    <name type="scientific">Aldrovandia affinis</name>
    <dbReference type="NCBI Taxonomy" id="143900"/>
    <lineage>
        <taxon>Eukaryota</taxon>
        <taxon>Metazoa</taxon>
        <taxon>Chordata</taxon>
        <taxon>Craniata</taxon>
        <taxon>Vertebrata</taxon>
        <taxon>Euteleostomi</taxon>
        <taxon>Actinopterygii</taxon>
        <taxon>Neopterygii</taxon>
        <taxon>Teleostei</taxon>
        <taxon>Notacanthiformes</taxon>
        <taxon>Halosauridae</taxon>
        <taxon>Aldrovandia</taxon>
    </lineage>
</organism>
<evidence type="ECO:0000313" key="2">
    <source>
        <dbReference type="EMBL" id="KAJ8411774.1"/>
    </source>
</evidence>
<feature type="region of interest" description="Disordered" evidence="1">
    <location>
        <begin position="66"/>
        <end position="103"/>
    </location>
</feature>
<reference evidence="2" key="1">
    <citation type="journal article" date="2023" name="Science">
        <title>Genome structures resolve the early diversification of teleost fishes.</title>
        <authorList>
            <person name="Parey E."/>
            <person name="Louis A."/>
            <person name="Montfort J."/>
            <person name="Bouchez O."/>
            <person name="Roques C."/>
            <person name="Iampietro C."/>
            <person name="Lluch J."/>
            <person name="Castinel A."/>
            <person name="Donnadieu C."/>
            <person name="Desvignes T."/>
            <person name="Floi Bucao C."/>
            <person name="Jouanno E."/>
            <person name="Wen M."/>
            <person name="Mejri S."/>
            <person name="Dirks R."/>
            <person name="Jansen H."/>
            <person name="Henkel C."/>
            <person name="Chen W.J."/>
            <person name="Zahm M."/>
            <person name="Cabau C."/>
            <person name="Klopp C."/>
            <person name="Thompson A.W."/>
            <person name="Robinson-Rechavi M."/>
            <person name="Braasch I."/>
            <person name="Lecointre G."/>
            <person name="Bobe J."/>
            <person name="Postlethwait J.H."/>
            <person name="Berthelot C."/>
            <person name="Roest Crollius H."/>
            <person name="Guiguen Y."/>
        </authorList>
    </citation>
    <scope>NUCLEOTIDE SEQUENCE</scope>
    <source>
        <strain evidence="2">NC1722</strain>
    </source>
</reference>
<accession>A0AAD7SZS9</accession>
<keyword evidence="3" id="KW-1185">Reference proteome</keyword>
<sequence length="194" mass="20746">MARGRALAGRVISGGVQRIPQSPSRDILSPRDWTENGNPFATGLRNEALIALNAFGGLPRSRCGPPTCRAERGSHSPFAPGEGADARGRARSNVPRHPHQPHTKQVAQTVISNNRPAPPFVPILRVLLGNLYTGEACQRPRFPGTLAGRWQRQAPERSAGAVVLSLVLGEVQAVTLKAAMLGAGKRLSMVTAWM</sequence>
<proteinExistence type="predicted"/>
<dbReference type="EMBL" id="JAINUG010000021">
    <property type="protein sequence ID" value="KAJ8411774.1"/>
    <property type="molecule type" value="Genomic_DNA"/>
</dbReference>
<dbReference type="AlphaFoldDB" id="A0AAD7SZS9"/>
<evidence type="ECO:0000313" key="3">
    <source>
        <dbReference type="Proteomes" id="UP001221898"/>
    </source>
</evidence>
<comment type="caution">
    <text evidence="2">The sequence shown here is derived from an EMBL/GenBank/DDBJ whole genome shotgun (WGS) entry which is preliminary data.</text>
</comment>
<protein>
    <submittedName>
        <fullName evidence="2">Uncharacterized protein</fullName>
    </submittedName>
</protein>
<dbReference type="Proteomes" id="UP001221898">
    <property type="component" value="Unassembled WGS sequence"/>
</dbReference>